<dbReference type="AlphaFoldDB" id="A0A8H3XER3"/>
<comment type="caution">
    <text evidence="1">The sequence shown here is derived from an EMBL/GenBank/DDBJ whole genome shotgun (WGS) entry which is preliminary data.</text>
</comment>
<evidence type="ECO:0000313" key="1">
    <source>
        <dbReference type="EMBL" id="KAF0457468.1"/>
    </source>
</evidence>
<dbReference type="EMBL" id="WTPW01001095">
    <property type="protein sequence ID" value="KAF0457468.1"/>
    <property type="molecule type" value="Genomic_DNA"/>
</dbReference>
<protein>
    <submittedName>
        <fullName evidence="1">Uncharacterized protein</fullName>
    </submittedName>
</protein>
<evidence type="ECO:0000313" key="2">
    <source>
        <dbReference type="Proteomes" id="UP000439903"/>
    </source>
</evidence>
<organism evidence="1 2">
    <name type="scientific">Gigaspora margarita</name>
    <dbReference type="NCBI Taxonomy" id="4874"/>
    <lineage>
        <taxon>Eukaryota</taxon>
        <taxon>Fungi</taxon>
        <taxon>Fungi incertae sedis</taxon>
        <taxon>Mucoromycota</taxon>
        <taxon>Glomeromycotina</taxon>
        <taxon>Glomeromycetes</taxon>
        <taxon>Diversisporales</taxon>
        <taxon>Gigasporaceae</taxon>
        <taxon>Gigaspora</taxon>
    </lineage>
</organism>
<sequence length="72" mass="8356">MRLSISCKNQLQDPEYSDQIKTTALLSFLEYRSTKGLKDVELGTNVIIKKFTRYYQSIKMKNVLALQETPPK</sequence>
<proteinExistence type="predicted"/>
<gene>
    <name evidence="1" type="ORF">F8M41_001189</name>
</gene>
<keyword evidence="2" id="KW-1185">Reference proteome</keyword>
<name>A0A8H3XER3_GIGMA</name>
<accession>A0A8H3XER3</accession>
<dbReference type="Proteomes" id="UP000439903">
    <property type="component" value="Unassembled WGS sequence"/>
</dbReference>
<reference evidence="1 2" key="1">
    <citation type="journal article" date="2019" name="Environ. Microbiol.">
        <title>At the nexus of three kingdoms: the genome of the mycorrhizal fungus Gigaspora margarita provides insights into plant, endobacterial and fungal interactions.</title>
        <authorList>
            <person name="Venice F."/>
            <person name="Ghignone S."/>
            <person name="Salvioli di Fossalunga A."/>
            <person name="Amselem J."/>
            <person name="Novero M."/>
            <person name="Xianan X."/>
            <person name="Sedzielewska Toro K."/>
            <person name="Morin E."/>
            <person name="Lipzen A."/>
            <person name="Grigoriev I.V."/>
            <person name="Henrissat B."/>
            <person name="Martin F.M."/>
            <person name="Bonfante P."/>
        </authorList>
    </citation>
    <scope>NUCLEOTIDE SEQUENCE [LARGE SCALE GENOMIC DNA]</scope>
    <source>
        <strain evidence="1 2">BEG34</strain>
    </source>
</reference>